<comment type="caution">
    <text evidence="1">The sequence shown here is derived from an EMBL/GenBank/DDBJ whole genome shotgun (WGS) entry which is preliminary data.</text>
</comment>
<dbReference type="SUPFAM" id="SSF56784">
    <property type="entry name" value="HAD-like"/>
    <property type="match status" value="1"/>
</dbReference>
<dbReference type="AlphaFoldDB" id="A0A7W6Q4E3"/>
<accession>A0A7W6Q4E3</accession>
<keyword evidence="2" id="KW-1185">Reference proteome</keyword>
<dbReference type="InterPro" id="IPR023214">
    <property type="entry name" value="HAD_sf"/>
</dbReference>
<dbReference type="RefSeq" id="WP_025055313.1">
    <property type="nucleotide sequence ID" value="NZ_JACIFU010000001.1"/>
</dbReference>
<dbReference type="EMBL" id="JACIFU010000001">
    <property type="protein sequence ID" value="MBB4172600.1"/>
    <property type="molecule type" value="Genomic_DNA"/>
</dbReference>
<name>A0A7W6Q4E3_9RHOB</name>
<reference evidence="1 2" key="1">
    <citation type="submission" date="2020-08" db="EMBL/GenBank/DDBJ databases">
        <title>Genomic Encyclopedia of Type Strains, Phase IV (KMG-IV): sequencing the most valuable type-strain genomes for metagenomic binning, comparative biology and taxonomic classification.</title>
        <authorList>
            <person name="Goeker M."/>
        </authorList>
    </citation>
    <scope>NUCLEOTIDE SEQUENCE [LARGE SCALE GENOMIC DNA]</scope>
    <source>
        <strain evidence="1 2">DSM 101015</strain>
    </source>
</reference>
<dbReference type="OrthoDB" id="323926at2"/>
<evidence type="ECO:0000313" key="1">
    <source>
        <dbReference type="EMBL" id="MBB4172600.1"/>
    </source>
</evidence>
<gene>
    <name evidence="1" type="ORF">GGR93_000361</name>
</gene>
<dbReference type="Gene3D" id="3.40.50.1000">
    <property type="entry name" value="HAD superfamily/HAD-like"/>
    <property type="match status" value="1"/>
</dbReference>
<proteinExistence type="predicted"/>
<evidence type="ECO:0000313" key="2">
    <source>
        <dbReference type="Proteomes" id="UP000565745"/>
    </source>
</evidence>
<dbReference type="InterPro" id="IPR036412">
    <property type="entry name" value="HAD-like_sf"/>
</dbReference>
<sequence length="599" mass="68077">MGLALDHSRTPLFSEDIRLIIWDLDETFWDGTITEEGMTYRQDHHDLVIDLAKRGIMSSICSKNDHNRIESTLRESGLWDYFIFPSIDWTPKGPRIQSMLTQVGLRAGSVLFVDDNNMNLAQAAHMNPGLNVSLPTVIPELGSAPQMLGKADPKLTRLAQYKLNERKTADVVRGGGDTVTFLRHSNVRAFIEYDVESHLDRAIELINRTNQLNFTKKRLPEDMAAARADLLAVLSHNTTDAALIRVRDDYGDYGFVGFYLTRRIGNKRHVEHFCFSCRTLNMFVEHWVYGILGRPLLTSVGEVLTDPTATEIDVDWITPVFASDMATEEPPSLALFDRIYARGGCDLASLLHYFSLHTKHVTEELNLPKNGQMFRRDHTSFLVPALEDGLTEPQLEAARLLGYEPQDFETEMMVCSRDKTLFLLSFWADADIPVYRHETGLEVPYWLVGAQNHNLIAREELRSAVAETDVQRERLDSLCSAFRHQGLLSDDEMRRRYTLILDRLPADAAVIIVLANERGPVHYQDPSKPNHPHHKRLNEVVKSAAGTRKNVILLDPMQHIQSASDLIDLNHFKRPVYHRMYNDALTQLTTLQGEEIANG</sequence>
<organism evidence="1 2">
    <name type="scientific">Sulfitobacter noctilucicola</name>
    <dbReference type="NCBI Taxonomy" id="1342301"/>
    <lineage>
        <taxon>Bacteria</taxon>
        <taxon>Pseudomonadati</taxon>
        <taxon>Pseudomonadota</taxon>
        <taxon>Alphaproteobacteria</taxon>
        <taxon>Rhodobacterales</taxon>
        <taxon>Roseobacteraceae</taxon>
        <taxon>Sulfitobacter</taxon>
    </lineage>
</organism>
<protein>
    <submittedName>
        <fullName evidence="1">FkbH-like protein</fullName>
    </submittedName>
</protein>
<dbReference type="Proteomes" id="UP000565745">
    <property type="component" value="Unassembled WGS sequence"/>
</dbReference>
<dbReference type="InterPro" id="IPR010033">
    <property type="entry name" value="HAD_SF_ppase_IIIC"/>
</dbReference>
<dbReference type="NCBIfam" id="TIGR01681">
    <property type="entry name" value="HAD-SF-IIIC"/>
    <property type="match status" value="1"/>
</dbReference>